<dbReference type="GO" id="GO:0016747">
    <property type="term" value="F:acyltransferase activity, transferring groups other than amino-acyl groups"/>
    <property type="evidence" value="ECO:0007669"/>
    <property type="project" value="InterPro"/>
</dbReference>
<dbReference type="PANTHER" id="PTHR43415">
    <property type="entry name" value="SPERMIDINE N(1)-ACETYLTRANSFERASE"/>
    <property type="match status" value="1"/>
</dbReference>
<dbReference type="PANTHER" id="PTHR43415:SF5">
    <property type="entry name" value="ACETYLTRANSFERASE"/>
    <property type="match status" value="1"/>
</dbReference>
<dbReference type="RefSeq" id="WP_048309303.1">
    <property type="nucleotide sequence ID" value="NZ_CP119526.1"/>
</dbReference>
<accession>A0A0J6D1Q6</accession>
<dbReference type="InterPro" id="IPR016181">
    <property type="entry name" value="Acyl_CoA_acyltransferase"/>
</dbReference>
<dbReference type="PROSITE" id="PS51186">
    <property type="entry name" value="GNAT"/>
    <property type="match status" value="1"/>
</dbReference>
<feature type="domain" description="N-acetyltransferase" evidence="1">
    <location>
        <begin position="2"/>
        <end position="164"/>
    </location>
</feature>
<dbReference type="InterPro" id="IPR000182">
    <property type="entry name" value="GNAT_dom"/>
</dbReference>
<dbReference type="EMBL" id="LELK01000001">
    <property type="protein sequence ID" value="KMM38219.1"/>
    <property type="molecule type" value="Genomic_DNA"/>
</dbReference>
<comment type="caution">
    <text evidence="2">The sequence shown here is derived from an EMBL/GenBank/DDBJ whole genome shotgun (WGS) entry which is preliminary data.</text>
</comment>
<evidence type="ECO:0000259" key="1">
    <source>
        <dbReference type="PROSITE" id="PS51186"/>
    </source>
</evidence>
<evidence type="ECO:0000313" key="3">
    <source>
        <dbReference type="Proteomes" id="UP000035996"/>
    </source>
</evidence>
<dbReference type="Pfam" id="PF13302">
    <property type="entry name" value="Acetyltransf_3"/>
    <property type="match status" value="1"/>
</dbReference>
<dbReference type="STRING" id="157733.AB986_02575"/>
<protein>
    <submittedName>
        <fullName evidence="2">Aminoglycoside adenylyltransferase</fullName>
    </submittedName>
</protein>
<evidence type="ECO:0000313" key="2">
    <source>
        <dbReference type="EMBL" id="KMM38219.1"/>
    </source>
</evidence>
<name>A0A0J6D1Q6_9BACL</name>
<sequence length="176" mass="20374">MIELRYFEPNDFQQLMDWIPSQDFLLQWGGPGFTYPLTVSQLETYVNGANKDDSSVFVYKVIHKESRNVIGHISLGKLDKTNKSARIGKVLVGDNDVRGQGIGQRMIEELLKIAFNEFALHRVSLGVFEFNKSAIRCYEKAGFTKEGLLRDYRKNGIEYWSLWEMSILENEWLAKQ</sequence>
<dbReference type="PATRIC" id="fig|157733.3.peg.2728"/>
<dbReference type="Gene3D" id="3.40.630.30">
    <property type="match status" value="1"/>
</dbReference>
<dbReference type="AlphaFoldDB" id="A0A0J6D1Q6"/>
<gene>
    <name evidence="2" type="ORF">AB986_02575</name>
</gene>
<organism evidence="2 3">
    <name type="scientific">Guptibacillus hwajinpoensis</name>
    <dbReference type="NCBI Taxonomy" id="208199"/>
    <lineage>
        <taxon>Bacteria</taxon>
        <taxon>Bacillati</taxon>
        <taxon>Bacillota</taxon>
        <taxon>Bacilli</taxon>
        <taxon>Bacillales</taxon>
        <taxon>Guptibacillaceae</taxon>
        <taxon>Guptibacillus</taxon>
    </lineage>
</organism>
<keyword evidence="2" id="KW-0808">Transferase</keyword>
<dbReference type="GO" id="GO:0016779">
    <property type="term" value="F:nucleotidyltransferase activity"/>
    <property type="evidence" value="ECO:0007669"/>
    <property type="project" value="UniProtKB-KW"/>
</dbReference>
<dbReference type="Proteomes" id="UP000035996">
    <property type="component" value="Unassembled WGS sequence"/>
</dbReference>
<dbReference type="SUPFAM" id="SSF55729">
    <property type="entry name" value="Acyl-CoA N-acyltransferases (Nat)"/>
    <property type="match status" value="1"/>
</dbReference>
<dbReference type="OrthoDB" id="9795206at2"/>
<proteinExistence type="predicted"/>
<keyword evidence="2" id="KW-0548">Nucleotidyltransferase</keyword>
<reference evidence="2" key="1">
    <citation type="submission" date="2015-06" db="EMBL/GenBank/DDBJ databases">
        <authorList>
            <person name="Liu B."/>
            <person name="Wang J."/>
            <person name="Zhu Y."/>
            <person name="Liu G."/>
            <person name="Chen Q."/>
            <person name="Zheng C."/>
            <person name="Che J."/>
            <person name="Ge C."/>
            <person name="Shi H."/>
            <person name="Pan Z."/>
            <person name="Liu X."/>
        </authorList>
    </citation>
    <scope>NUCLEOTIDE SEQUENCE [LARGE SCALE GENOMIC DNA]</scope>
    <source>
        <strain evidence="2">DSM 16346</strain>
    </source>
</reference>
<keyword evidence="3" id="KW-1185">Reference proteome</keyword>
<dbReference type="CDD" id="cd04301">
    <property type="entry name" value="NAT_SF"/>
    <property type="match status" value="1"/>
</dbReference>